<evidence type="ECO:0000313" key="3">
    <source>
        <dbReference type="EMBL" id="TYK31631.1"/>
    </source>
</evidence>
<feature type="region of interest" description="Disordered" evidence="1">
    <location>
        <begin position="15"/>
        <end position="35"/>
    </location>
</feature>
<evidence type="ECO:0000256" key="1">
    <source>
        <dbReference type="SAM" id="MobiDB-lite"/>
    </source>
</evidence>
<dbReference type="Proteomes" id="UP000321393">
    <property type="component" value="Unassembled WGS sequence"/>
</dbReference>
<dbReference type="EMBL" id="SSTD01000030">
    <property type="protein sequence ID" value="TYK31631.1"/>
    <property type="molecule type" value="Genomic_DNA"/>
</dbReference>
<feature type="compositionally biased region" description="Basic residues" evidence="1">
    <location>
        <begin position="24"/>
        <end position="35"/>
    </location>
</feature>
<evidence type="ECO:0000313" key="2">
    <source>
        <dbReference type="EMBL" id="KAA0032360.1"/>
    </source>
</evidence>
<evidence type="ECO:0000313" key="5">
    <source>
        <dbReference type="Proteomes" id="UP000321947"/>
    </source>
</evidence>
<protein>
    <submittedName>
        <fullName evidence="2">Uncharacterized protein</fullName>
    </submittedName>
</protein>
<dbReference type="Proteomes" id="UP000321947">
    <property type="component" value="Unassembled WGS sequence"/>
</dbReference>
<comment type="caution">
    <text evidence="2">The sequence shown here is derived from an EMBL/GenBank/DDBJ whole genome shotgun (WGS) entry which is preliminary data.</text>
</comment>
<proteinExistence type="predicted"/>
<accession>A0A5A7SNJ9</accession>
<evidence type="ECO:0000313" key="4">
    <source>
        <dbReference type="Proteomes" id="UP000321393"/>
    </source>
</evidence>
<dbReference type="AlphaFoldDB" id="A0A5A7SNJ9"/>
<gene>
    <name evidence="3" type="ORF">E5676_scaffold340G00220</name>
    <name evidence="2" type="ORF">E6C27_scaffold219G002260</name>
</gene>
<organism evidence="2 4">
    <name type="scientific">Cucumis melo var. makuwa</name>
    <name type="common">Oriental melon</name>
    <dbReference type="NCBI Taxonomy" id="1194695"/>
    <lineage>
        <taxon>Eukaryota</taxon>
        <taxon>Viridiplantae</taxon>
        <taxon>Streptophyta</taxon>
        <taxon>Embryophyta</taxon>
        <taxon>Tracheophyta</taxon>
        <taxon>Spermatophyta</taxon>
        <taxon>Magnoliopsida</taxon>
        <taxon>eudicotyledons</taxon>
        <taxon>Gunneridae</taxon>
        <taxon>Pentapetalae</taxon>
        <taxon>rosids</taxon>
        <taxon>fabids</taxon>
        <taxon>Cucurbitales</taxon>
        <taxon>Cucurbitaceae</taxon>
        <taxon>Benincaseae</taxon>
        <taxon>Cucumis</taxon>
    </lineage>
</organism>
<dbReference type="EMBL" id="SSTE01021801">
    <property type="protein sequence ID" value="KAA0032360.1"/>
    <property type="molecule type" value="Genomic_DNA"/>
</dbReference>
<sequence>MKLASLIPCKESLSQNVASPEKEKRRRAAHRAKKKVNAWEELMRGENAGEGRERD</sequence>
<name>A0A5A7SNJ9_CUCMM</name>
<reference evidence="4 5" key="1">
    <citation type="submission" date="2019-08" db="EMBL/GenBank/DDBJ databases">
        <title>Draft genome sequences of two oriental melons (Cucumis melo L. var makuwa).</title>
        <authorList>
            <person name="Kwon S.-Y."/>
        </authorList>
    </citation>
    <scope>NUCLEOTIDE SEQUENCE [LARGE SCALE GENOMIC DNA]</scope>
    <source>
        <strain evidence="5">cv. Chang Bougi</strain>
        <strain evidence="4">cv. SW 3</strain>
        <tissue evidence="2">Leaf</tissue>
    </source>
</reference>